<dbReference type="InterPro" id="IPR018060">
    <property type="entry name" value="HTH_AraC"/>
</dbReference>
<dbReference type="PROSITE" id="PS00041">
    <property type="entry name" value="HTH_ARAC_FAMILY_1"/>
    <property type="match status" value="1"/>
</dbReference>
<protein>
    <submittedName>
        <fullName evidence="6">Helix-turn-helix domain-containing protein</fullName>
    </submittedName>
</protein>
<sequence>MPALHAFALGQLLLLLALLWPAASQGVAARCFWLLLLALSAEVLRLALPWPELLDWLLTGLRAAIPSLFWLFCLATFAERLPPKRVYLSVLSVVVLLPWLARGLSEWLAAGVALADGVGYLGQSVEFVLLGHALWVLVRQWRHDLVEARRRWRWFLLGSSALWIVSVVIAEQLIPGGAAWAQQANQWLLPAWLLACNMQLLTAHTAGLFSPVAVPVSPKPEPQAAPEAPPELARLLAQMQQQHSYRTEGLTLAALAQQVSLPQYRLRQLINSELGFRHFNAFLNHYRIAEAKQRLAASDDAATPILNIALEVGFGSLSTFNKAFRDDAGMTPSDYRRQHNAPNTV</sequence>
<dbReference type="PRINTS" id="PR00032">
    <property type="entry name" value="HTHARAC"/>
</dbReference>
<evidence type="ECO:0000259" key="5">
    <source>
        <dbReference type="PROSITE" id="PS01124"/>
    </source>
</evidence>
<keyword evidence="4" id="KW-0472">Membrane</keyword>
<dbReference type="GO" id="GO:0009893">
    <property type="term" value="P:positive regulation of metabolic process"/>
    <property type="evidence" value="ECO:0007669"/>
    <property type="project" value="UniProtKB-ARBA"/>
</dbReference>
<dbReference type="InterPro" id="IPR009057">
    <property type="entry name" value="Homeodomain-like_sf"/>
</dbReference>
<gene>
    <name evidence="6" type="ORF">SAMN05216214_104225</name>
</gene>
<feature type="transmembrane region" description="Helical" evidence="4">
    <location>
        <begin position="154"/>
        <end position="175"/>
    </location>
</feature>
<dbReference type="STRING" id="1429083.GCA_001885685_00707"/>
<evidence type="ECO:0000256" key="1">
    <source>
        <dbReference type="ARBA" id="ARBA00023015"/>
    </source>
</evidence>
<evidence type="ECO:0000256" key="2">
    <source>
        <dbReference type="ARBA" id="ARBA00023125"/>
    </source>
</evidence>
<dbReference type="GO" id="GO:0003700">
    <property type="term" value="F:DNA-binding transcription factor activity"/>
    <property type="evidence" value="ECO:0007669"/>
    <property type="project" value="InterPro"/>
</dbReference>
<proteinExistence type="predicted"/>
<dbReference type="PANTHER" id="PTHR43280">
    <property type="entry name" value="ARAC-FAMILY TRANSCRIPTIONAL REGULATOR"/>
    <property type="match status" value="1"/>
</dbReference>
<reference evidence="6 7" key="1">
    <citation type="submission" date="2016-10" db="EMBL/GenBank/DDBJ databases">
        <authorList>
            <person name="de Groot N.N."/>
        </authorList>
    </citation>
    <scope>NUCLEOTIDE SEQUENCE [LARGE SCALE GENOMIC DNA]</scope>
    <source>
        <strain evidence="6 7">JCM 19513</strain>
    </source>
</reference>
<feature type="transmembrane region" description="Helical" evidence="4">
    <location>
        <begin position="86"/>
        <end position="105"/>
    </location>
</feature>
<evidence type="ECO:0000256" key="4">
    <source>
        <dbReference type="SAM" id="Phobius"/>
    </source>
</evidence>
<dbReference type="InterPro" id="IPR018062">
    <property type="entry name" value="HTH_AraC-typ_CS"/>
</dbReference>
<dbReference type="InterPro" id="IPR020449">
    <property type="entry name" value="Tscrpt_reg_AraC-type_HTH"/>
</dbReference>
<evidence type="ECO:0000313" key="6">
    <source>
        <dbReference type="EMBL" id="SEK72030.1"/>
    </source>
</evidence>
<dbReference type="SMART" id="SM00342">
    <property type="entry name" value="HTH_ARAC"/>
    <property type="match status" value="1"/>
</dbReference>
<dbReference type="Pfam" id="PF12833">
    <property type="entry name" value="HTH_18"/>
    <property type="match status" value="1"/>
</dbReference>
<keyword evidence="1" id="KW-0805">Transcription regulation</keyword>
<feature type="transmembrane region" description="Helical" evidence="4">
    <location>
        <begin position="53"/>
        <end position="74"/>
    </location>
</feature>
<feature type="transmembrane region" description="Helical" evidence="4">
    <location>
        <begin position="117"/>
        <end position="138"/>
    </location>
</feature>
<dbReference type="AlphaFoldDB" id="A0A1H7JDH7"/>
<dbReference type="Proteomes" id="UP000185766">
    <property type="component" value="Unassembled WGS sequence"/>
</dbReference>
<accession>A0A1H7JDH7</accession>
<dbReference type="Gene3D" id="1.10.10.60">
    <property type="entry name" value="Homeodomain-like"/>
    <property type="match status" value="1"/>
</dbReference>
<keyword evidence="4" id="KW-1133">Transmembrane helix</keyword>
<organism evidence="6 7">
    <name type="scientific">Atopomonas hussainii</name>
    <dbReference type="NCBI Taxonomy" id="1429083"/>
    <lineage>
        <taxon>Bacteria</taxon>
        <taxon>Pseudomonadati</taxon>
        <taxon>Pseudomonadota</taxon>
        <taxon>Gammaproteobacteria</taxon>
        <taxon>Pseudomonadales</taxon>
        <taxon>Pseudomonadaceae</taxon>
        <taxon>Atopomonas</taxon>
    </lineage>
</organism>
<dbReference type="RefSeq" id="WP_074866062.1">
    <property type="nucleotide sequence ID" value="NZ_FOAS01000004.1"/>
</dbReference>
<dbReference type="PROSITE" id="PS01124">
    <property type="entry name" value="HTH_ARAC_FAMILY_2"/>
    <property type="match status" value="1"/>
</dbReference>
<keyword evidence="4" id="KW-0812">Transmembrane</keyword>
<keyword evidence="2" id="KW-0238">DNA-binding</keyword>
<name>A0A1H7JDH7_9GAMM</name>
<dbReference type="PANTHER" id="PTHR43280:SF29">
    <property type="entry name" value="ARAC-FAMILY TRANSCRIPTIONAL REGULATOR"/>
    <property type="match status" value="1"/>
</dbReference>
<dbReference type="SUPFAM" id="SSF46689">
    <property type="entry name" value="Homeodomain-like"/>
    <property type="match status" value="1"/>
</dbReference>
<dbReference type="EMBL" id="FOAS01000004">
    <property type="protein sequence ID" value="SEK72030.1"/>
    <property type="molecule type" value="Genomic_DNA"/>
</dbReference>
<keyword evidence="7" id="KW-1185">Reference proteome</keyword>
<feature type="domain" description="HTH araC/xylS-type" evidence="5">
    <location>
        <begin position="233"/>
        <end position="338"/>
    </location>
</feature>
<evidence type="ECO:0000313" key="7">
    <source>
        <dbReference type="Proteomes" id="UP000185766"/>
    </source>
</evidence>
<dbReference type="GO" id="GO:0043565">
    <property type="term" value="F:sequence-specific DNA binding"/>
    <property type="evidence" value="ECO:0007669"/>
    <property type="project" value="InterPro"/>
</dbReference>
<keyword evidence="3" id="KW-0804">Transcription</keyword>
<evidence type="ECO:0000256" key="3">
    <source>
        <dbReference type="ARBA" id="ARBA00023163"/>
    </source>
</evidence>